<feature type="compositionally biased region" description="Polar residues" evidence="2">
    <location>
        <begin position="218"/>
        <end position="229"/>
    </location>
</feature>
<dbReference type="AlphaFoldDB" id="A0A553PKE5"/>
<accession>A0A553PKE5</accession>
<comment type="similarity">
    <text evidence="1">Belongs to the FAM89 family.</text>
</comment>
<dbReference type="Proteomes" id="UP000318571">
    <property type="component" value="Chromosome 11"/>
</dbReference>
<evidence type="ECO:0000256" key="1">
    <source>
        <dbReference type="ARBA" id="ARBA00038125"/>
    </source>
</evidence>
<feature type="region of interest" description="Disordered" evidence="2">
    <location>
        <begin position="351"/>
        <end position="381"/>
    </location>
</feature>
<reference evidence="3 4" key="1">
    <citation type="journal article" date="2018" name="Nat. Ecol. Evol.">
        <title>Genomic signatures of mitonuclear coevolution across populations of Tigriopus californicus.</title>
        <authorList>
            <person name="Barreto F.S."/>
            <person name="Watson E.T."/>
            <person name="Lima T.G."/>
            <person name="Willett C.S."/>
            <person name="Edmands S."/>
            <person name="Li W."/>
            <person name="Burton R.S."/>
        </authorList>
    </citation>
    <scope>NUCLEOTIDE SEQUENCE [LARGE SCALE GENOMIC DNA]</scope>
    <source>
        <strain evidence="3 4">San Diego</strain>
    </source>
</reference>
<dbReference type="STRING" id="6832.A0A553PKE5"/>
<feature type="region of interest" description="Disordered" evidence="2">
    <location>
        <begin position="39"/>
        <end position="138"/>
    </location>
</feature>
<keyword evidence="4" id="KW-1185">Reference proteome</keyword>
<feature type="compositionally biased region" description="Low complexity" evidence="2">
    <location>
        <begin position="109"/>
        <end position="118"/>
    </location>
</feature>
<comment type="caution">
    <text evidence="3">The sequence shown here is derived from an EMBL/GenBank/DDBJ whole genome shotgun (WGS) entry which is preliminary data.</text>
</comment>
<dbReference type="PANTHER" id="PTHR46949">
    <property type="entry name" value="LEUCINE REPEAT ADAPTER PROTEIN 25"/>
    <property type="match status" value="1"/>
</dbReference>
<feature type="compositionally biased region" description="Low complexity" evidence="2">
    <location>
        <begin position="61"/>
        <end position="77"/>
    </location>
</feature>
<feature type="region of interest" description="Disordered" evidence="2">
    <location>
        <begin position="154"/>
        <end position="174"/>
    </location>
</feature>
<protein>
    <submittedName>
        <fullName evidence="3">Uncharacterized protein</fullName>
    </submittedName>
</protein>
<gene>
    <name evidence="3" type="ORF">TCAL_15335</name>
</gene>
<feature type="region of interest" description="Disordered" evidence="2">
    <location>
        <begin position="214"/>
        <end position="253"/>
    </location>
</feature>
<dbReference type="EMBL" id="VCGU01000003">
    <property type="protein sequence ID" value="TRY78154.1"/>
    <property type="molecule type" value="Genomic_DNA"/>
</dbReference>
<dbReference type="OrthoDB" id="1681166at2759"/>
<evidence type="ECO:0000313" key="3">
    <source>
        <dbReference type="EMBL" id="TRY78154.1"/>
    </source>
</evidence>
<dbReference type="PANTHER" id="PTHR46949:SF1">
    <property type="entry name" value="AT07979P2"/>
    <property type="match status" value="1"/>
</dbReference>
<feature type="compositionally biased region" description="Polar residues" evidence="2">
    <location>
        <begin position="40"/>
        <end position="54"/>
    </location>
</feature>
<evidence type="ECO:0000313" key="4">
    <source>
        <dbReference type="Proteomes" id="UP000318571"/>
    </source>
</evidence>
<evidence type="ECO:0000256" key="2">
    <source>
        <dbReference type="SAM" id="MobiDB-lite"/>
    </source>
</evidence>
<name>A0A553PKE5_TIGCA</name>
<sequence length="381" mass="42223">MDLMASAIQGLPPLPKGLGGLLNFNREVLARDADLKRLLPQTNNSNNGSGTKAQSGHVLVSNGTSSGYSSSSTLQGSPNPSPLRPNKETPKIFQVPVGVSAPPADRSKSSTISSQRSSFDGGLGGSNASSGSERSWSQEEIPAALLRQPIMNGAGSLMNEQNGQNRQKRSSLMRPGSLDSNLVILRKEMVALRQLDMSLLNQLWSLREQIKDLRQHPENSSNQGMSLKSVQEEDGNSRRELRIPASDRPPWENSHLLESEIESDEDEDFYRDPLENLRHHNQRCPHPGLSAYQAQEVRLKAHNSNIEELFTSSQHPRTEIRGSEEEHFYSNIQNHPNRRPVVIAVGAKRRLPDRPNQPSVLKLAGNPEQSHFLHNRDNNGF</sequence>
<organism evidence="3 4">
    <name type="scientific">Tigriopus californicus</name>
    <name type="common">Marine copepod</name>
    <dbReference type="NCBI Taxonomy" id="6832"/>
    <lineage>
        <taxon>Eukaryota</taxon>
        <taxon>Metazoa</taxon>
        <taxon>Ecdysozoa</taxon>
        <taxon>Arthropoda</taxon>
        <taxon>Crustacea</taxon>
        <taxon>Multicrustacea</taxon>
        <taxon>Hexanauplia</taxon>
        <taxon>Copepoda</taxon>
        <taxon>Harpacticoida</taxon>
        <taxon>Harpacticidae</taxon>
        <taxon>Tigriopus</taxon>
    </lineage>
</organism>
<proteinExistence type="inferred from homology"/>